<sequence length="27" mass="3297">MYIFKQANYPHYNDTFLAGEKHHISRD</sequence>
<dbReference type="AlphaFoldDB" id="A0A0A9BH64"/>
<organism evidence="1">
    <name type="scientific">Arundo donax</name>
    <name type="common">Giant reed</name>
    <name type="synonym">Donax arundinaceus</name>
    <dbReference type="NCBI Taxonomy" id="35708"/>
    <lineage>
        <taxon>Eukaryota</taxon>
        <taxon>Viridiplantae</taxon>
        <taxon>Streptophyta</taxon>
        <taxon>Embryophyta</taxon>
        <taxon>Tracheophyta</taxon>
        <taxon>Spermatophyta</taxon>
        <taxon>Magnoliopsida</taxon>
        <taxon>Liliopsida</taxon>
        <taxon>Poales</taxon>
        <taxon>Poaceae</taxon>
        <taxon>PACMAD clade</taxon>
        <taxon>Arundinoideae</taxon>
        <taxon>Arundineae</taxon>
        <taxon>Arundo</taxon>
    </lineage>
</organism>
<reference evidence="1" key="1">
    <citation type="submission" date="2014-09" db="EMBL/GenBank/DDBJ databases">
        <authorList>
            <person name="Magalhaes I.L.F."/>
            <person name="Oliveira U."/>
            <person name="Santos F.R."/>
            <person name="Vidigal T.H.D.A."/>
            <person name="Brescovit A.D."/>
            <person name="Santos A.J."/>
        </authorList>
    </citation>
    <scope>NUCLEOTIDE SEQUENCE</scope>
    <source>
        <tissue evidence="1">Shoot tissue taken approximately 20 cm above the soil surface</tissue>
    </source>
</reference>
<accession>A0A0A9BH64</accession>
<dbReference type="EMBL" id="GBRH01234561">
    <property type="protein sequence ID" value="JAD63334.1"/>
    <property type="molecule type" value="Transcribed_RNA"/>
</dbReference>
<proteinExistence type="predicted"/>
<evidence type="ECO:0000313" key="1">
    <source>
        <dbReference type="EMBL" id="JAD63334.1"/>
    </source>
</evidence>
<protein>
    <submittedName>
        <fullName evidence="1">Uncharacterized protein</fullName>
    </submittedName>
</protein>
<reference evidence="1" key="2">
    <citation type="journal article" date="2015" name="Data Brief">
        <title>Shoot transcriptome of the giant reed, Arundo donax.</title>
        <authorList>
            <person name="Barrero R.A."/>
            <person name="Guerrero F.D."/>
            <person name="Moolhuijzen P."/>
            <person name="Goolsby J.A."/>
            <person name="Tidwell J."/>
            <person name="Bellgard S.E."/>
            <person name="Bellgard M.I."/>
        </authorList>
    </citation>
    <scope>NUCLEOTIDE SEQUENCE</scope>
    <source>
        <tissue evidence="1">Shoot tissue taken approximately 20 cm above the soil surface</tissue>
    </source>
</reference>
<name>A0A0A9BH64_ARUDO</name>